<evidence type="ECO:0000313" key="4">
    <source>
        <dbReference type="EMBL" id="QFQ13371.1"/>
    </source>
</evidence>
<dbReference type="Pfam" id="PF01740">
    <property type="entry name" value="STAS"/>
    <property type="match status" value="1"/>
</dbReference>
<protein>
    <recommendedName>
        <fullName evidence="2">Anti-sigma factor antagonist</fullName>
    </recommendedName>
</protein>
<dbReference type="SUPFAM" id="SSF52091">
    <property type="entry name" value="SpoIIaa-like"/>
    <property type="match status" value="1"/>
</dbReference>
<feature type="domain" description="STAS" evidence="3">
    <location>
        <begin position="13"/>
        <end position="102"/>
    </location>
</feature>
<dbReference type="GO" id="GO:0043856">
    <property type="term" value="F:anti-sigma factor antagonist activity"/>
    <property type="evidence" value="ECO:0007669"/>
    <property type="project" value="InterPro"/>
</dbReference>
<dbReference type="KEGG" id="alq:C7Y71_010310"/>
<evidence type="ECO:0000256" key="1">
    <source>
        <dbReference type="ARBA" id="ARBA00009013"/>
    </source>
</evidence>
<dbReference type="Gene3D" id="3.30.750.24">
    <property type="entry name" value="STAS domain"/>
    <property type="match status" value="1"/>
</dbReference>
<dbReference type="CDD" id="cd07043">
    <property type="entry name" value="STAS_anti-anti-sigma_factors"/>
    <property type="match status" value="1"/>
</dbReference>
<accession>A0A5P8E8Q0</accession>
<name>A0A5P8E8Q0_9BACT</name>
<proteinExistence type="inferred from homology"/>
<sequence length="102" mass="11322">MKVFIINDEPICVKLQGRLDTMAAVEVTPDFQSLSQYADRHLVLDCGELEYISSSGLRLLLALRKEVAAKGGKLQICNLSKDILQIFNITGLISLFDIDVPQ</sequence>
<keyword evidence="5" id="KW-1185">Reference proteome</keyword>
<gene>
    <name evidence="4" type="ORF">C7Y71_010310</name>
</gene>
<reference evidence="4 5" key="1">
    <citation type="submission" date="2018-11" db="EMBL/GenBank/DDBJ databases">
        <authorList>
            <person name="Na S.W."/>
            <person name="Baik M."/>
        </authorList>
    </citation>
    <scope>NUCLEOTIDE SEQUENCE [LARGE SCALE GENOMIC DNA]</scope>
    <source>
        <strain evidence="4 5">E39</strain>
    </source>
</reference>
<dbReference type="InterPro" id="IPR036513">
    <property type="entry name" value="STAS_dom_sf"/>
</dbReference>
<comment type="similarity">
    <text evidence="1 2">Belongs to the anti-sigma-factor antagonist family.</text>
</comment>
<evidence type="ECO:0000313" key="5">
    <source>
        <dbReference type="Proteomes" id="UP000249375"/>
    </source>
</evidence>
<dbReference type="PROSITE" id="PS50801">
    <property type="entry name" value="STAS"/>
    <property type="match status" value="1"/>
</dbReference>
<dbReference type="AlphaFoldDB" id="A0A5P8E8Q0"/>
<evidence type="ECO:0000256" key="2">
    <source>
        <dbReference type="RuleBase" id="RU003749"/>
    </source>
</evidence>
<evidence type="ECO:0000259" key="3">
    <source>
        <dbReference type="PROSITE" id="PS50801"/>
    </source>
</evidence>
<dbReference type="RefSeq" id="WP_111897602.1">
    <property type="nucleotide sequence ID" value="NZ_CP033459.1"/>
</dbReference>
<dbReference type="OrthoDB" id="1493620at2"/>
<dbReference type="PANTHER" id="PTHR33495">
    <property type="entry name" value="ANTI-SIGMA FACTOR ANTAGONIST TM_1081-RELATED-RELATED"/>
    <property type="match status" value="1"/>
</dbReference>
<dbReference type="InterPro" id="IPR003658">
    <property type="entry name" value="Anti-sigma_ant"/>
</dbReference>
<dbReference type="Proteomes" id="UP000249375">
    <property type="component" value="Chromosome"/>
</dbReference>
<dbReference type="EMBL" id="CP033459">
    <property type="protein sequence ID" value="QFQ13371.1"/>
    <property type="molecule type" value="Genomic_DNA"/>
</dbReference>
<dbReference type="InterPro" id="IPR002645">
    <property type="entry name" value="STAS_dom"/>
</dbReference>
<dbReference type="NCBIfam" id="TIGR00377">
    <property type="entry name" value="ant_ant_sig"/>
    <property type="match status" value="1"/>
</dbReference>
<organism evidence="4 5">
    <name type="scientific">Pseudoprevotella muciniphila</name>
    <dbReference type="NCBI Taxonomy" id="2133944"/>
    <lineage>
        <taxon>Bacteria</taxon>
        <taxon>Pseudomonadati</taxon>
        <taxon>Bacteroidota</taxon>
        <taxon>Bacteroidia</taxon>
        <taxon>Bacteroidales</taxon>
        <taxon>Prevotellaceae</taxon>
        <taxon>Pseudoprevotella</taxon>
    </lineage>
</organism>